<dbReference type="InterPro" id="IPR009072">
    <property type="entry name" value="Histone-fold"/>
</dbReference>
<dbReference type="InterPro" id="IPR006565">
    <property type="entry name" value="BTP"/>
</dbReference>
<dbReference type="AlphaFoldDB" id="A0A9P5XJ51"/>
<comment type="caution">
    <text evidence="7">The sequence shown here is derived from an EMBL/GenBank/DDBJ whole genome shotgun (WGS) entry which is preliminary data.</text>
</comment>
<gene>
    <name evidence="7" type="ORF">P691DRAFT_699504</name>
</gene>
<keyword evidence="3" id="KW-0804">Transcription</keyword>
<dbReference type="SMART" id="SM00576">
    <property type="entry name" value="BTP"/>
    <property type="match status" value="1"/>
</dbReference>
<dbReference type="EMBL" id="MU151087">
    <property type="protein sequence ID" value="KAF9451317.1"/>
    <property type="molecule type" value="Genomic_DNA"/>
</dbReference>
<organism evidence="7 8">
    <name type="scientific">Macrolepiota fuliginosa MF-IS2</name>
    <dbReference type="NCBI Taxonomy" id="1400762"/>
    <lineage>
        <taxon>Eukaryota</taxon>
        <taxon>Fungi</taxon>
        <taxon>Dikarya</taxon>
        <taxon>Basidiomycota</taxon>
        <taxon>Agaricomycotina</taxon>
        <taxon>Agaricomycetes</taxon>
        <taxon>Agaricomycetidae</taxon>
        <taxon>Agaricales</taxon>
        <taxon>Agaricineae</taxon>
        <taxon>Agaricaceae</taxon>
        <taxon>Macrolepiota</taxon>
    </lineage>
</organism>
<reference evidence="7" key="1">
    <citation type="submission" date="2020-11" db="EMBL/GenBank/DDBJ databases">
        <authorList>
            <consortium name="DOE Joint Genome Institute"/>
            <person name="Ahrendt S."/>
            <person name="Riley R."/>
            <person name="Andreopoulos W."/>
            <person name="Labutti K."/>
            <person name="Pangilinan J."/>
            <person name="Ruiz-Duenas F.J."/>
            <person name="Barrasa J.M."/>
            <person name="Sanchez-Garcia M."/>
            <person name="Camarero S."/>
            <person name="Miyauchi S."/>
            <person name="Serrano A."/>
            <person name="Linde D."/>
            <person name="Babiker R."/>
            <person name="Drula E."/>
            <person name="Ayuso-Fernandez I."/>
            <person name="Pacheco R."/>
            <person name="Padilla G."/>
            <person name="Ferreira P."/>
            <person name="Barriuso J."/>
            <person name="Kellner H."/>
            <person name="Castanera R."/>
            <person name="Alfaro M."/>
            <person name="Ramirez L."/>
            <person name="Pisabarro A.G."/>
            <person name="Kuo A."/>
            <person name="Tritt A."/>
            <person name="Lipzen A."/>
            <person name="He G."/>
            <person name="Yan M."/>
            <person name="Ng V."/>
            <person name="Cullen D."/>
            <person name="Martin F."/>
            <person name="Rosso M.-N."/>
            <person name="Henrissat B."/>
            <person name="Hibbett D."/>
            <person name="Martinez A.T."/>
            <person name="Grigoriev I.V."/>
        </authorList>
    </citation>
    <scope>NUCLEOTIDE SEQUENCE</scope>
    <source>
        <strain evidence="7">MF-IS2</strain>
    </source>
</reference>
<evidence type="ECO:0000256" key="1">
    <source>
        <dbReference type="ARBA" id="ARBA00004123"/>
    </source>
</evidence>
<dbReference type="GO" id="GO:0005634">
    <property type="term" value="C:nucleus"/>
    <property type="evidence" value="ECO:0007669"/>
    <property type="project" value="UniProtKB-SubCell"/>
</dbReference>
<feature type="compositionally biased region" description="Pro residues" evidence="5">
    <location>
        <begin position="187"/>
        <end position="197"/>
    </location>
</feature>
<sequence>METAATKLLESATIKTLHAHSFSRSSTQASLVLSDLLARYLALLSETCAKYAHHAGRSGLSVYDAVAALEEMGVGVEELSQYCSIEAKELNRYASHSARRIEDLNEFKAQLSLGLRQDRDDAIPLQFQPYDVVEYDSEEEDEDIDMEVLESILTRPNGIRDEDEDDAMVVDTHLVRSPSPLERKTPPPRQSTPPLPLSPVSNPSSPSRKRPRTANWKPPPHIPSFLPPFPSINTDPPLSVPASPHDPQLPETQSTDLMPPPPDVKVDKLLPLTVAQTMTSSAASDYLVQVPYSQSSLSSVPEWHLPTPPSSSKSQSRKNPLPTLQMEPALFKAYHHILTHRPPSTLPPSTVSRHKVAMAFISQTQKNPRWDASDTLFSTVAPCPPRVAAVGASYPVAINDSINGKTDAKDKEIRFPPTIPRPVSTTERLTPLLGQQSNRIPELARHVLPPVVMNRTTRLAHPPVLHRGTKPLLYGRGIPAPWNSHATPPSDNPNVPATPIASTAKEKDRENGEAPPKPLMPDAQLFATWDFETKDYKVPLPSAHRHRNQVRSAPSGSSGVISLPLNATPRTKSGPKHG</sequence>
<name>A0A9P5XJ51_9AGAR</name>
<evidence type="ECO:0000313" key="8">
    <source>
        <dbReference type="Proteomes" id="UP000807342"/>
    </source>
</evidence>
<protein>
    <recommendedName>
        <fullName evidence="6">Bromodomain associated domain-containing protein</fullName>
    </recommendedName>
</protein>
<proteinExistence type="predicted"/>
<dbReference type="Proteomes" id="UP000807342">
    <property type="component" value="Unassembled WGS sequence"/>
</dbReference>
<evidence type="ECO:0000256" key="5">
    <source>
        <dbReference type="SAM" id="MobiDB-lite"/>
    </source>
</evidence>
<dbReference type="Pfam" id="PF07524">
    <property type="entry name" value="Bromo_TP"/>
    <property type="match status" value="1"/>
</dbReference>
<evidence type="ECO:0000256" key="2">
    <source>
        <dbReference type="ARBA" id="ARBA00023015"/>
    </source>
</evidence>
<evidence type="ECO:0000256" key="3">
    <source>
        <dbReference type="ARBA" id="ARBA00023163"/>
    </source>
</evidence>
<accession>A0A9P5XJ51</accession>
<keyword evidence="2" id="KW-0805">Transcription regulation</keyword>
<feature type="region of interest" description="Disordered" evidence="5">
    <location>
        <begin position="298"/>
        <end position="321"/>
    </location>
</feature>
<dbReference type="Gene3D" id="1.10.20.10">
    <property type="entry name" value="Histone, subunit A"/>
    <property type="match status" value="1"/>
</dbReference>
<evidence type="ECO:0000313" key="7">
    <source>
        <dbReference type="EMBL" id="KAF9451317.1"/>
    </source>
</evidence>
<feature type="domain" description="Bromodomain associated" evidence="6">
    <location>
        <begin position="2"/>
        <end position="78"/>
    </location>
</feature>
<dbReference type="GO" id="GO:0046982">
    <property type="term" value="F:protein heterodimerization activity"/>
    <property type="evidence" value="ECO:0007669"/>
    <property type="project" value="InterPro"/>
</dbReference>
<dbReference type="CDD" id="cd00076">
    <property type="entry name" value="HFD_SF"/>
    <property type="match status" value="1"/>
</dbReference>
<feature type="compositionally biased region" description="Polar residues" evidence="5">
    <location>
        <begin position="484"/>
        <end position="495"/>
    </location>
</feature>
<feature type="compositionally biased region" description="Pro residues" evidence="5">
    <location>
        <begin position="217"/>
        <end position="230"/>
    </location>
</feature>
<keyword evidence="4" id="KW-0539">Nucleus</keyword>
<comment type="subcellular location">
    <subcellularLocation>
        <location evidence="1">Nucleus</location>
    </subcellularLocation>
</comment>
<feature type="region of interest" description="Disordered" evidence="5">
    <location>
        <begin position="479"/>
        <end position="521"/>
    </location>
</feature>
<keyword evidence="8" id="KW-1185">Reference proteome</keyword>
<feature type="region of interest" description="Disordered" evidence="5">
    <location>
        <begin position="176"/>
        <end position="261"/>
    </location>
</feature>
<dbReference type="OrthoDB" id="436852at2759"/>
<evidence type="ECO:0000259" key="6">
    <source>
        <dbReference type="SMART" id="SM00576"/>
    </source>
</evidence>
<feature type="region of interest" description="Disordered" evidence="5">
    <location>
        <begin position="540"/>
        <end position="578"/>
    </location>
</feature>
<evidence type="ECO:0000256" key="4">
    <source>
        <dbReference type="ARBA" id="ARBA00023242"/>
    </source>
</evidence>
<feature type="compositionally biased region" description="Polar residues" evidence="5">
    <location>
        <begin position="550"/>
        <end position="560"/>
    </location>
</feature>